<proteinExistence type="predicted"/>
<sequence length="80" mass="9535">KEIKMVDQRSGRFEGKNKLWYKCEREQYEINLRLHSSSPFMDSPCQLPDMVNPLPYILLPLVLKFVKDNTSRMKKQGKMM</sequence>
<dbReference type="Gramene" id="ESQ56375">
    <property type="protein sequence ID" value="ESQ56375"/>
    <property type="gene ID" value="EUTSA_v10026856mg"/>
</dbReference>
<gene>
    <name evidence="1" type="ORF">EUTSA_v10026856mg</name>
</gene>
<dbReference type="Proteomes" id="UP000030689">
    <property type="component" value="Unassembled WGS sequence"/>
</dbReference>
<name>V4M083_EUTSA</name>
<protein>
    <submittedName>
        <fullName evidence="1">Uncharacterized protein</fullName>
    </submittedName>
</protein>
<reference evidence="1 2" key="1">
    <citation type="journal article" date="2013" name="Front. Plant Sci.">
        <title>The Reference Genome of the Halophytic Plant Eutrema salsugineum.</title>
        <authorList>
            <person name="Yang R."/>
            <person name="Jarvis D.E."/>
            <person name="Chen H."/>
            <person name="Beilstein M.A."/>
            <person name="Grimwood J."/>
            <person name="Jenkins J."/>
            <person name="Shu S."/>
            <person name="Prochnik S."/>
            <person name="Xin M."/>
            <person name="Ma C."/>
            <person name="Schmutz J."/>
            <person name="Wing R.A."/>
            <person name="Mitchell-Olds T."/>
            <person name="Schumaker K.S."/>
            <person name="Wang X."/>
        </authorList>
    </citation>
    <scope>NUCLEOTIDE SEQUENCE [LARGE SCALE GENOMIC DNA]</scope>
</reference>
<feature type="non-terminal residue" evidence="1">
    <location>
        <position position="1"/>
    </location>
</feature>
<accession>V4M083</accession>
<dbReference type="KEGG" id="eus:EUTSA_v10026856mg"/>
<keyword evidence="2" id="KW-1185">Reference proteome</keyword>
<evidence type="ECO:0000313" key="2">
    <source>
        <dbReference type="Proteomes" id="UP000030689"/>
    </source>
</evidence>
<dbReference type="AlphaFoldDB" id="V4M083"/>
<dbReference type="EMBL" id="KI517384">
    <property type="protein sequence ID" value="ESQ56375.1"/>
    <property type="molecule type" value="Genomic_DNA"/>
</dbReference>
<organism evidence="1 2">
    <name type="scientific">Eutrema salsugineum</name>
    <name type="common">Saltwater cress</name>
    <name type="synonym">Sisymbrium salsugineum</name>
    <dbReference type="NCBI Taxonomy" id="72664"/>
    <lineage>
        <taxon>Eukaryota</taxon>
        <taxon>Viridiplantae</taxon>
        <taxon>Streptophyta</taxon>
        <taxon>Embryophyta</taxon>
        <taxon>Tracheophyta</taxon>
        <taxon>Spermatophyta</taxon>
        <taxon>Magnoliopsida</taxon>
        <taxon>eudicotyledons</taxon>
        <taxon>Gunneridae</taxon>
        <taxon>Pentapetalae</taxon>
        <taxon>rosids</taxon>
        <taxon>malvids</taxon>
        <taxon>Brassicales</taxon>
        <taxon>Brassicaceae</taxon>
        <taxon>Eutremeae</taxon>
        <taxon>Eutrema</taxon>
    </lineage>
</organism>
<evidence type="ECO:0000313" key="1">
    <source>
        <dbReference type="EMBL" id="ESQ56375.1"/>
    </source>
</evidence>